<evidence type="ECO:0000256" key="2">
    <source>
        <dbReference type="ARBA" id="ARBA00023015"/>
    </source>
</evidence>
<dbReference type="InterPro" id="IPR013324">
    <property type="entry name" value="RNA_pol_sigma_r3/r4-like"/>
</dbReference>
<feature type="compositionally biased region" description="Basic and acidic residues" evidence="7">
    <location>
        <begin position="199"/>
        <end position="209"/>
    </location>
</feature>
<dbReference type="SUPFAM" id="SSF88659">
    <property type="entry name" value="Sigma3 and sigma4 domains of RNA polymerase sigma factors"/>
    <property type="match status" value="1"/>
</dbReference>
<feature type="region of interest" description="Disordered" evidence="7">
    <location>
        <begin position="161"/>
        <end position="209"/>
    </location>
</feature>
<organism evidence="10 11">
    <name type="scientific">Streptomyces olivochromogenes</name>
    <dbReference type="NCBI Taxonomy" id="1963"/>
    <lineage>
        <taxon>Bacteria</taxon>
        <taxon>Bacillati</taxon>
        <taxon>Actinomycetota</taxon>
        <taxon>Actinomycetes</taxon>
        <taxon>Kitasatosporales</taxon>
        <taxon>Streptomycetaceae</taxon>
        <taxon>Streptomyces</taxon>
    </lineage>
</organism>
<dbReference type="GO" id="GO:0006950">
    <property type="term" value="P:response to stress"/>
    <property type="evidence" value="ECO:0007669"/>
    <property type="project" value="UniProtKB-ARBA"/>
</dbReference>
<dbReference type="InterPro" id="IPR039425">
    <property type="entry name" value="RNA_pol_sigma-70-like"/>
</dbReference>
<dbReference type="PANTHER" id="PTHR43133:SF50">
    <property type="entry name" value="ECF RNA POLYMERASE SIGMA FACTOR SIGM"/>
    <property type="match status" value="1"/>
</dbReference>
<dbReference type="InterPro" id="IPR000838">
    <property type="entry name" value="RNA_pol_sigma70_ECF_CS"/>
</dbReference>
<gene>
    <name evidence="10" type="ORF">SO3561_07892</name>
</gene>
<keyword evidence="2 6" id="KW-0805">Transcription regulation</keyword>
<evidence type="ECO:0000256" key="7">
    <source>
        <dbReference type="SAM" id="MobiDB-lite"/>
    </source>
</evidence>
<dbReference type="EMBL" id="BDQI01000025">
    <property type="protein sequence ID" value="GAX56325.1"/>
    <property type="molecule type" value="Genomic_DNA"/>
</dbReference>
<name>A0A250VQA3_STROL</name>
<evidence type="ECO:0000259" key="8">
    <source>
        <dbReference type="Pfam" id="PF04542"/>
    </source>
</evidence>
<dbReference type="GO" id="GO:0003677">
    <property type="term" value="F:DNA binding"/>
    <property type="evidence" value="ECO:0007669"/>
    <property type="project" value="UniProtKB-KW"/>
</dbReference>
<comment type="caution">
    <text evidence="10">The sequence shown here is derived from an EMBL/GenBank/DDBJ whole genome shotgun (WGS) entry which is preliminary data.</text>
</comment>
<reference evidence="11" key="1">
    <citation type="submission" date="2017-05" db="EMBL/GenBank/DDBJ databases">
        <title>Streptomyces olivochromogenes NBRC 3561 whole genome shotgun sequence.</title>
        <authorList>
            <person name="Dohra H."/>
            <person name="Kodani S."/>
        </authorList>
    </citation>
    <scope>NUCLEOTIDE SEQUENCE [LARGE SCALE GENOMIC DNA]</scope>
    <source>
        <strain evidence="11">NBRC 3561</strain>
    </source>
</reference>
<proteinExistence type="inferred from homology"/>
<comment type="similarity">
    <text evidence="1 6">Belongs to the sigma-70 factor family. ECF subfamily.</text>
</comment>
<keyword evidence="5 6" id="KW-0804">Transcription</keyword>
<evidence type="ECO:0000256" key="5">
    <source>
        <dbReference type="ARBA" id="ARBA00023163"/>
    </source>
</evidence>
<dbReference type="Gene3D" id="1.10.1740.10">
    <property type="match status" value="1"/>
</dbReference>
<dbReference type="NCBIfam" id="TIGR02983">
    <property type="entry name" value="SigE-fam_strep"/>
    <property type="match status" value="1"/>
</dbReference>
<dbReference type="InterPro" id="IPR007627">
    <property type="entry name" value="RNA_pol_sigma70_r2"/>
</dbReference>
<dbReference type="InterPro" id="IPR014325">
    <property type="entry name" value="RNA_pol_sigma-E_actinobac"/>
</dbReference>
<evidence type="ECO:0000256" key="1">
    <source>
        <dbReference type="ARBA" id="ARBA00010641"/>
    </source>
</evidence>
<feature type="compositionally biased region" description="Low complexity" evidence="7">
    <location>
        <begin position="175"/>
        <end position="192"/>
    </location>
</feature>
<feature type="domain" description="RNA polymerase sigma factor 70 region 4 type 2" evidence="9">
    <location>
        <begin position="99"/>
        <end position="150"/>
    </location>
</feature>
<evidence type="ECO:0000256" key="6">
    <source>
        <dbReference type="RuleBase" id="RU000716"/>
    </source>
</evidence>
<sequence>MTEEEFDAFYAAAFPRLTGQLYAFTGDHGEAQDVVQEAFVRAWDRRRDFLAEGAPEAWIRTVAMRLAVSRWRRARRWLELVRRTPPPEHTPGPDPERTALVAALRTLPEAQRMALVLHHLCDLSVEQVASETGAPVGTVKARLSRGRAALAQTLATADEWETVDGGRKSAGRGKPSAGSTSSTGSAGSPGSARSLNPTDEGKREDDRVR</sequence>
<dbReference type="Pfam" id="PF04542">
    <property type="entry name" value="Sigma70_r2"/>
    <property type="match status" value="1"/>
</dbReference>
<dbReference type="Proteomes" id="UP000217446">
    <property type="component" value="Unassembled WGS sequence"/>
</dbReference>
<keyword evidence="3 6" id="KW-0731">Sigma factor</keyword>
<dbReference type="PANTHER" id="PTHR43133">
    <property type="entry name" value="RNA POLYMERASE ECF-TYPE SIGMA FACTO"/>
    <property type="match status" value="1"/>
</dbReference>
<dbReference type="AlphaFoldDB" id="A0A250VQA3"/>
<evidence type="ECO:0000256" key="3">
    <source>
        <dbReference type="ARBA" id="ARBA00023082"/>
    </source>
</evidence>
<evidence type="ECO:0000313" key="10">
    <source>
        <dbReference type="EMBL" id="GAX56325.1"/>
    </source>
</evidence>
<evidence type="ECO:0000313" key="11">
    <source>
        <dbReference type="Proteomes" id="UP000217446"/>
    </source>
</evidence>
<dbReference type="Pfam" id="PF08281">
    <property type="entry name" value="Sigma70_r4_2"/>
    <property type="match status" value="1"/>
</dbReference>
<dbReference type="InterPro" id="IPR013325">
    <property type="entry name" value="RNA_pol_sigma_r2"/>
</dbReference>
<keyword evidence="4 6" id="KW-0238">DNA-binding</keyword>
<keyword evidence="11" id="KW-1185">Reference proteome</keyword>
<evidence type="ECO:0000259" key="9">
    <source>
        <dbReference type="Pfam" id="PF08281"/>
    </source>
</evidence>
<feature type="domain" description="RNA polymerase sigma-70 region 2" evidence="8">
    <location>
        <begin position="12"/>
        <end position="76"/>
    </location>
</feature>
<dbReference type="CDD" id="cd06171">
    <property type="entry name" value="Sigma70_r4"/>
    <property type="match status" value="1"/>
</dbReference>
<accession>A0A250VQA3</accession>
<dbReference type="NCBIfam" id="TIGR02937">
    <property type="entry name" value="sigma70-ECF"/>
    <property type="match status" value="1"/>
</dbReference>
<dbReference type="InterPro" id="IPR036388">
    <property type="entry name" value="WH-like_DNA-bd_sf"/>
</dbReference>
<protein>
    <recommendedName>
        <fullName evidence="6">RNA polymerase sigma factor</fullName>
    </recommendedName>
</protein>
<dbReference type="InterPro" id="IPR014284">
    <property type="entry name" value="RNA_pol_sigma-70_dom"/>
</dbReference>
<evidence type="ECO:0000256" key="4">
    <source>
        <dbReference type="ARBA" id="ARBA00023125"/>
    </source>
</evidence>
<dbReference type="GO" id="GO:0016987">
    <property type="term" value="F:sigma factor activity"/>
    <property type="evidence" value="ECO:0007669"/>
    <property type="project" value="UniProtKB-KW"/>
</dbReference>
<dbReference type="PROSITE" id="PS01063">
    <property type="entry name" value="SIGMA70_ECF"/>
    <property type="match status" value="1"/>
</dbReference>
<dbReference type="GO" id="GO:0006352">
    <property type="term" value="P:DNA-templated transcription initiation"/>
    <property type="evidence" value="ECO:0007669"/>
    <property type="project" value="InterPro"/>
</dbReference>
<dbReference type="SUPFAM" id="SSF88946">
    <property type="entry name" value="Sigma2 domain of RNA polymerase sigma factors"/>
    <property type="match status" value="1"/>
</dbReference>
<dbReference type="Gene3D" id="1.10.10.10">
    <property type="entry name" value="Winged helix-like DNA-binding domain superfamily/Winged helix DNA-binding domain"/>
    <property type="match status" value="1"/>
</dbReference>
<dbReference type="InterPro" id="IPR013249">
    <property type="entry name" value="RNA_pol_sigma70_r4_t2"/>
</dbReference>